<dbReference type="InterPro" id="IPR006311">
    <property type="entry name" value="TAT_signal"/>
</dbReference>
<dbReference type="PROSITE" id="PS51318">
    <property type="entry name" value="TAT"/>
    <property type="match status" value="1"/>
</dbReference>
<evidence type="ECO:0000313" key="3">
    <source>
        <dbReference type="Proteomes" id="UP000001095"/>
    </source>
</evidence>
<dbReference type="Proteomes" id="UP000001095">
    <property type="component" value="Unassembled WGS sequence"/>
</dbReference>
<sequence>MPSNLTRRRFIAASLVAPAALPVNDALAIDDPERLRLIQRREYLQSEIAKLDRQWTLAYAKLPSWCRPGSKYRSQDGYMFGGVVGWPDAGFDAIKLASGDLLVRPSARDIFELRQSDRSSMAFAESERLFARRLKALIGRLREQRRVENAVKLPRSSAWLPLEIKLEGVEAAISLLLTGEHSVYERGARL</sequence>
<protein>
    <recommendedName>
        <fullName evidence="4">Tat (Twin-arginine translocation) pathway signal sequence</fullName>
    </recommendedName>
</protein>
<feature type="signal peptide" evidence="1">
    <location>
        <begin position="1"/>
        <end position="28"/>
    </location>
</feature>
<comment type="caution">
    <text evidence="2">The sequence shown here is derived from an EMBL/GenBank/DDBJ whole genome shotgun (WGS) entry which is preliminary data.</text>
</comment>
<evidence type="ECO:0008006" key="4">
    <source>
        <dbReference type="Google" id="ProtNLM"/>
    </source>
</evidence>
<accession>K8NQJ9</accession>
<evidence type="ECO:0000256" key="1">
    <source>
        <dbReference type="SAM" id="SignalP"/>
    </source>
</evidence>
<gene>
    <name evidence="2" type="ORF">HMPREF9696_03629</name>
</gene>
<proteinExistence type="predicted"/>
<reference evidence="2 3" key="1">
    <citation type="submission" date="2012-04" db="EMBL/GenBank/DDBJ databases">
        <title>The Genome Sequence of Afipia clevelandensis ATCC 49720.</title>
        <authorList>
            <consortium name="The Broad Institute Genome Sequencing Platform"/>
            <person name="Earl A."/>
            <person name="Ward D."/>
            <person name="Feldgarden M."/>
            <person name="Gevers D."/>
            <person name="Huys G."/>
            <person name="Walker B."/>
            <person name="Young S.K."/>
            <person name="Zeng Q."/>
            <person name="Gargeya S."/>
            <person name="Fitzgerald M."/>
            <person name="Haas B."/>
            <person name="Abouelleil A."/>
            <person name="Alvarado L."/>
            <person name="Arachchi H.M."/>
            <person name="Berlin A."/>
            <person name="Chapman S.B."/>
            <person name="Goldberg J."/>
            <person name="Griggs A."/>
            <person name="Gujja S."/>
            <person name="Hansen M."/>
            <person name="Howarth C."/>
            <person name="Imamovic A."/>
            <person name="Larimer J."/>
            <person name="McCowen C."/>
            <person name="Montmayeur A."/>
            <person name="Murphy C."/>
            <person name="Neiman D."/>
            <person name="Pearson M."/>
            <person name="Priest M."/>
            <person name="Roberts A."/>
            <person name="Saif S."/>
            <person name="Shea T."/>
            <person name="Sisk P."/>
            <person name="Sykes S."/>
            <person name="Wortman J."/>
            <person name="Nusbaum C."/>
            <person name="Birren B."/>
        </authorList>
    </citation>
    <scope>NUCLEOTIDE SEQUENCE [LARGE SCALE GENOMIC DNA]</scope>
    <source>
        <strain evidence="2 3">ATCC 49720</strain>
    </source>
</reference>
<evidence type="ECO:0000313" key="2">
    <source>
        <dbReference type="EMBL" id="EKS32652.1"/>
    </source>
</evidence>
<dbReference type="AlphaFoldDB" id="K8NQJ9"/>
<name>K8NQJ9_9BRAD</name>
<dbReference type="RefSeq" id="WP_002714499.1">
    <property type="nucleotide sequence ID" value="NZ_KB375281.1"/>
</dbReference>
<dbReference type="HOGENOM" id="CLU_1425259_0_0_5"/>
<keyword evidence="1" id="KW-0732">Signal</keyword>
<organism evidence="2 3">
    <name type="scientific">Afipia clevelandensis ATCC 49720</name>
    <dbReference type="NCBI Taxonomy" id="883079"/>
    <lineage>
        <taxon>Bacteria</taxon>
        <taxon>Pseudomonadati</taxon>
        <taxon>Pseudomonadota</taxon>
        <taxon>Alphaproteobacteria</taxon>
        <taxon>Hyphomicrobiales</taxon>
        <taxon>Nitrobacteraceae</taxon>
        <taxon>Afipia</taxon>
    </lineage>
</organism>
<dbReference type="EMBL" id="AGWY01000015">
    <property type="protein sequence ID" value="EKS32652.1"/>
    <property type="molecule type" value="Genomic_DNA"/>
</dbReference>
<feature type="chain" id="PRO_5003919367" description="Tat (Twin-arginine translocation) pathway signal sequence" evidence="1">
    <location>
        <begin position="29"/>
        <end position="190"/>
    </location>
</feature>
<keyword evidence="3" id="KW-1185">Reference proteome</keyword>